<dbReference type="GO" id="GO:0003729">
    <property type="term" value="F:mRNA binding"/>
    <property type="evidence" value="ECO:0007669"/>
    <property type="project" value="TreeGrafter"/>
</dbReference>
<feature type="compositionally biased region" description="Polar residues" evidence="3">
    <location>
        <begin position="421"/>
        <end position="433"/>
    </location>
</feature>
<comment type="caution">
    <text evidence="5">The sequence shown here is derived from an EMBL/GenBank/DDBJ whole genome shotgun (WGS) entry which is preliminary data.</text>
</comment>
<feature type="region of interest" description="Disordered" evidence="3">
    <location>
        <begin position="268"/>
        <end position="302"/>
    </location>
</feature>
<evidence type="ECO:0000256" key="1">
    <source>
        <dbReference type="ARBA" id="ARBA00004496"/>
    </source>
</evidence>
<proteinExistence type="predicted"/>
<dbReference type="OrthoDB" id="2155283at2759"/>
<feature type="region of interest" description="Disordered" evidence="3">
    <location>
        <begin position="420"/>
        <end position="474"/>
    </location>
</feature>
<sequence length="671" mass="74314">MTFHQPYLENPLKMNSINIPTSEMMRNASNTRPTSDPLFNIQDKPVLLQQNNPYVKSMIYENRENTYSDIINPKAMGSKSLYMNNANYKSSEAEAIDKIFEDLSYYEKTLEEMANAKLDDDFKEEMAAIEQWFSVLSECERTTVLYSLIQNISELQVRFFLTLLQQKVKNNPLFHSFIKRPISDSIYSSSTKHNSNTSSDNSSMIHSTSTETYYDEEDYRKNSFVEATTNLSQNKSPNNQFSCPLNVNEFNLAMNSLSNANFLNERSSSLARQSSKPSHSTSAAPTNNYPAATTNTTSPATARKNSYMNSMMNVNVNVNVPSPNLNVLGNMNRYNVNDSVLLNGMSNANPSNPGGMMNSQFLAMNNNTSFTNNLPLLNQTTINSLMNSYSATNTTTTTTTSVLPVLSPNTSSLSVLGDNNEIYTAPSNQNSPRVSPIRPPKPSNNTSNTNNTNHSHGNHNSNTNNTNANVNVNGAVPVTSNASMAIAKNDVKEAEGKTEKDSNSSVKTRPRNKSLTQILLTNKESKNASILTDILNLSKEMNDMVNKNKERARREKEKEKLAKSNLSSPNTPTSPSSKALKKSSSEDGETNHHGGAESVNGSTTTATPSREKGKIPDQIDLEMLKDIPMIRLDNDELLKRGVAALGARNKMLKVFDLIRAEAIKQHVSLEC</sequence>
<keyword evidence="2" id="KW-0963">Cytoplasm</keyword>
<keyword evidence="6" id="KW-1185">Reference proteome</keyword>
<dbReference type="InterPro" id="IPR057327">
    <property type="entry name" value="Vts1_dom"/>
</dbReference>
<dbReference type="PANTHER" id="PTHR12515:SF5">
    <property type="entry name" value="PROTEIN SMAUG"/>
    <property type="match status" value="1"/>
</dbReference>
<feature type="compositionally biased region" description="Low complexity" evidence="3">
    <location>
        <begin position="281"/>
        <end position="302"/>
    </location>
</feature>
<organism evidence="5 6">
    <name type="scientific">Neocallimastix californiae</name>
    <dbReference type="NCBI Taxonomy" id="1754190"/>
    <lineage>
        <taxon>Eukaryota</taxon>
        <taxon>Fungi</taxon>
        <taxon>Fungi incertae sedis</taxon>
        <taxon>Chytridiomycota</taxon>
        <taxon>Chytridiomycota incertae sedis</taxon>
        <taxon>Neocallimastigomycetes</taxon>
        <taxon>Neocallimastigales</taxon>
        <taxon>Neocallimastigaceae</taxon>
        <taxon>Neocallimastix</taxon>
    </lineage>
</organism>
<gene>
    <name evidence="5" type="ORF">LY90DRAFT_701997</name>
</gene>
<feature type="compositionally biased region" description="Basic and acidic residues" evidence="3">
    <location>
        <begin position="546"/>
        <end position="562"/>
    </location>
</feature>
<dbReference type="EMBL" id="MCOG01000077">
    <property type="protein sequence ID" value="ORY55585.1"/>
    <property type="molecule type" value="Genomic_DNA"/>
</dbReference>
<feature type="compositionally biased region" description="Low complexity" evidence="3">
    <location>
        <begin position="444"/>
        <end position="474"/>
    </location>
</feature>
<feature type="compositionally biased region" description="Low complexity" evidence="3">
    <location>
        <begin position="188"/>
        <end position="209"/>
    </location>
</feature>
<feature type="region of interest" description="Disordered" evidence="3">
    <location>
        <begin position="187"/>
        <end position="209"/>
    </location>
</feature>
<dbReference type="InterPro" id="IPR050897">
    <property type="entry name" value="SMAUG/VTS1_RNA-bind"/>
</dbReference>
<feature type="region of interest" description="Disordered" evidence="3">
    <location>
        <begin position="546"/>
        <end position="617"/>
    </location>
</feature>
<feature type="compositionally biased region" description="Polar residues" evidence="3">
    <location>
        <begin position="503"/>
        <end position="520"/>
    </location>
</feature>
<evidence type="ECO:0000256" key="3">
    <source>
        <dbReference type="SAM" id="MobiDB-lite"/>
    </source>
</evidence>
<dbReference type="GO" id="GO:0000289">
    <property type="term" value="P:nuclear-transcribed mRNA poly(A) tail shortening"/>
    <property type="evidence" value="ECO:0007669"/>
    <property type="project" value="TreeGrafter"/>
</dbReference>
<feature type="domain" description="RNA-binding protein vts1-like alpha-helical" evidence="4">
    <location>
        <begin position="127"/>
        <end position="169"/>
    </location>
</feature>
<feature type="compositionally biased region" description="Polar residues" evidence="3">
    <location>
        <begin position="599"/>
        <end position="608"/>
    </location>
</feature>
<name>A0A1Y2DA97_9FUNG</name>
<evidence type="ECO:0000313" key="5">
    <source>
        <dbReference type="EMBL" id="ORY55585.1"/>
    </source>
</evidence>
<protein>
    <recommendedName>
        <fullName evidence="4">RNA-binding protein vts1-like alpha-helical domain-containing protein</fullName>
    </recommendedName>
</protein>
<dbReference type="GO" id="GO:0000932">
    <property type="term" value="C:P-body"/>
    <property type="evidence" value="ECO:0007669"/>
    <property type="project" value="TreeGrafter"/>
</dbReference>
<evidence type="ECO:0000259" key="4">
    <source>
        <dbReference type="Pfam" id="PF25479"/>
    </source>
</evidence>
<feature type="compositionally biased region" description="Polar residues" evidence="3">
    <location>
        <begin position="268"/>
        <end position="280"/>
    </location>
</feature>
<dbReference type="AlphaFoldDB" id="A0A1Y2DA97"/>
<comment type="subcellular location">
    <subcellularLocation>
        <location evidence="1">Cytoplasm</location>
    </subcellularLocation>
</comment>
<reference evidence="5 6" key="1">
    <citation type="submission" date="2016-08" db="EMBL/GenBank/DDBJ databases">
        <title>A Parts List for Fungal Cellulosomes Revealed by Comparative Genomics.</title>
        <authorList>
            <consortium name="DOE Joint Genome Institute"/>
            <person name="Haitjema C.H."/>
            <person name="Gilmore S.P."/>
            <person name="Henske J.K."/>
            <person name="Solomon K.V."/>
            <person name="De Groot R."/>
            <person name="Kuo A."/>
            <person name="Mondo S.J."/>
            <person name="Salamov A.A."/>
            <person name="Labutti K."/>
            <person name="Zhao Z."/>
            <person name="Chiniquy J."/>
            <person name="Barry K."/>
            <person name="Brewer H.M."/>
            <person name="Purvine S.O."/>
            <person name="Wright A.T."/>
            <person name="Boxma B."/>
            <person name="Van Alen T."/>
            <person name="Hackstein J.H."/>
            <person name="Baker S.E."/>
            <person name="Grigoriev I.V."/>
            <person name="O'Malley M.A."/>
        </authorList>
    </citation>
    <scope>NUCLEOTIDE SEQUENCE [LARGE SCALE GENOMIC DNA]</scope>
    <source>
        <strain evidence="5 6">G1</strain>
    </source>
</reference>
<accession>A0A1Y2DA97</accession>
<dbReference type="Pfam" id="PF25479">
    <property type="entry name" value="Vts1"/>
    <property type="match status" value="1"/>
</dbReference>
<evidence type="ECO:0000256" key="2">
    <source>
        <dbReference type="ARBA" id="ARBA00022490"/>
    </source>
</evidence>
<feature type="compositionally biased region" description="Basic and acidic residues" evidence="3">
    <location>
        <begin position="490"/>
        <end position="502"/>
    </location>
</feature>
<dbReference type="PANTHER" id="PTHR12515">
    <property type="entry name" value="STERILE ALPHA MOTIF DOMAIN CONTAINING PROTEIN 4-RELATED"/>
    <property type="match status" value="1"/>
</dbReference>
<feature type="compositionally biased region" description="Low complexity" evidence="3">
    <location>
        <begin position="563"/>
        <end position="578"/>
    </location>
</feature>
<dbReference type="Proteomes" id="UP000193920">
    <property type="component" value="Unassembled WGS sequence"/>
</dbReference>
<feature type="region of interest" description="Disordered" evidence="3">
    <location>
        <begin position="490"/>
        <end position="520"/>
    </location>
</feature>
<evidence type="ECO:0000313" key="6">
    <source>
        <dbReference type="Proteomes" id="UP000193920"/>
    </source>
</evidence>
<feature type="compositionally biased region" description="Basic and acidic residues" evidence="3">
    <location>
        <begin position="583"/>
        <end position="595"/>
    </location>
</feature>